<gene>
    <name evidence="1" type="ORF">FHR32_004773</name>
</gene>
<reference evidence="1 2" key="1">
    <citation type="submission" date="2020-08" db="EMBL/GenBank/DDBJ databases">
        <title>Sequencing the genomes of 1000 actinobacteria strains.</title>
        <authorList>
            <person name="Klenk H.-P."/>
        </authorList>
    </citation>
    <scope>NUCLEOTIDE SEQUENCE [LARGE SCALE GENOMIC DNA]</scope>
    <source>
        <strain evidence="1 2">DSM 43023</strain>
    </source>
</reference>
<organism evidence="1 2">
    <name type="scientific">Streptosporangium album</name>
    <dbReference type="NCBI Taxonomy" id="47479"/>
    <lineage>
        <taxon>Bacteria</taxon>
        <taxon>Bacillati</taxon>
        <taxon>Actinomycetota</taxon>
        <taxon>Actinomycetes</taxon>
        <taxon>Streptosporangiales</taxon>
        <taxon>Streptosporangiaceae</taxon>
        <taxon>Streptosporangium</taxon>
    </lineage>
</organism>
<sequence length="59" mass="6881">MLEVLSVGRARVRITVIRRAYGWVFIWRPWWARLWRPGQWVCAEADNVADIIVSAVAIT</sequence>
<dbReference type="EMBL" id="JACHJU010000001">
    <property type="protein sequence ID" value="MBB4940468.1"/>
    <property type="molecule type" value="Genomic_DNA"/>
</dbReference>
<proteinExistence type="predicted"/>
<dbReference type="AlphaFoldDB" id="A0A7W7WB36"/>
<dbReference type="RefSeq" id="WP_246466295.1">
    <property type="nucleotide sequence ID" value="NZ_BAABEK010000033.1"/>
</dbReference>
<evidence type="ECO:0000313" key="1">
    <source>
        <dbReference type="EMBL" id="MBB4940468.1"/>
    </source>
</evidence>
<dbReference type="Proteomes" id="UP000534286">
    <property type="component" value="Unassembled WGS sequence"/>
</dbReference>
<name>A0A7W7WB36_9ACTN</name>
<comment type="caution">
    <text evidence="1">The sequence shown here is derived from an EMBL/GenBank/DDBJ whole genome shotgun (WGS) entry which is preliminary data.</text>
</comment>
<keyword evidence="2" id="KW-1185">Reference proteome</keyword>
<evidence type="ECO:0000313" key="2">
    <source>
        <dbReference type="Proteomes" id="UP000534286"/>
    </source>
</evidence>
<accession>A0A7W7WB36</accession>
<protein>
    <submittedName>
        <fullName evidence="1">Uncharacterized protein</fullName>
    </submittedName>
</protein>